<reference evidence="1 2" key="1">
    <citation type="journal article" date="2018" name="Front. Microbiol.">
        <title>Prospects for Fungal Bioremediation of Acidic Radioactive Waste Sites: Characterization and Genome Sequence of Rhodotorula taiwanensis MD1149.</title>
        <authorList>
            <person name="Tkavc R."/>
            <person name="Matrosova V.Y."/>
            <person name="Grichenko O.E."/>
            <person name="Gostincar C."/>
            <person name="Volpe R.P."/>
            <person name="Klimenkova P."/>
            <person name="Gaidamakova E.K."/>
            <person name="Zhou C.E."/>
            <person name="Stewart B.J."/>
            <person name="Lyman M.G."/>
            <person name="Malfatti S.A."/>
            <person name="Rubinfeld B."/>
            <person name="Courtot M."/>
            <person name="Singh J."/>
            <person name="Dalgard C.L."/>
            <person name="Hamilton T."/>
            <person name="Frey K.G."/>
            <person name="Gunde-Cimerman N."/>
            <person name="Dugan L."/>
            <person name="Daly M.J."/>
        </authorList>
    </citation>
    <scope>NUCLEOTIDE SEQUENCE [LARGE SCALE GENOMIC DNA]</scope>
    <source>
        <strain evidence="1 2">MD1149</strain>
    </source>
</reference>
<dbReference type="STRING" id="741276.A0A2S5B7D1"/>
<evidence type="ECO:0008006" key="3">
    <source>
        <dbReference type="Google" id="ProtNLM"/>
    </source>
</evidence>
<dbReference type="GO" id="GO:0003993">
    <property type="term" value="F:acid phosphatase activity"/>
    <property type="evidence" value="ECO:0007669"/>
    <property type="project" value="TreeGrafter"/>
</dbReference>
<dbReference type="Pfam" id="PF12689">
    <property type="entry name" value="Acid_PPase"/>
    <property type="match status" value="1"/>
</dbReference>
<keyword evidence="2" id="KW-1185">Reference proteome</keyword>
<dbReference type="NCBIfam" id="TIGR01685">
    <property type="entry name" value="MDP-1"/>
    <property type="match status" value="1"/>
</dbReference>
<dbReference type="InterPro" id="IPR010036">
    <property type="entry name" value="MDP_1_eu_arc"/>
</dbReference>
<dbReference type="InterPro" id="IPR010033">
    <property type="entry name" value="HAD_SF_ppase_IIIC"/>
</dbReference>
<dbReference type="Proteomes" id="UP000237144">
    <property type="component" value="Unassembled WGS sequence"/>
</dbReference>
<dbReference type="NCBIfam" id="TIGR01681">
    <property type="entry name" value="HAD-SF-IIIC"/>
    <property type="match status" value="1"/>
</dbReference>
<evidence type="ECO:0000313" key="1">
    <source>
        <dbReference type="EMBL" id="POY72665.1"/>
    </source>
</evidence>
<gene>
    <name evidence="1" type="ORF">BMF94_4494</name>
</gene>
<dbReference type="InterPro" id="IPR023214">
    <property type="entry name" value="HAD_sf"/>
</dbReference>
<dbReference type="PANTHER" id="PTHR17901:SF14">
    <property type="entry name" value="MAGNESIUM-DEPENDENT PHOSPHATASE 1"/>
    <property type="match status" value="1"/>
</dbReference>
<dbReference type="Gene3D" id="3.40.50.1000">
    <property type="entry name" value="HAD superfamily/HAD-like"/>
    <property type="match status" value="1"/>
</dbReference>
<dbReference type="PANTHER" id="PTHR17901">
    <property type="entry name" value="MAGNESIUM-DEPENDENT PHOSPHATASE 1 MDP1"/>
    <property type="match status" value="1"/>
</dbReference>
<dbReference type="AlphaFoldDB" id="A0A2S5B7D1"/>
<accession>A0A2S5B7D1</accession>
<dbReference type="SFLD" id="SFLDG01131">
    <property type="entry name" value="C1.5.2:_MDP_Like"/>
    <property type="match status" value="1"/>
</dbReference>
<organism evidence="1 2">
    <name type="scientific">Rhodotorula taiwanensis</name>
    <dbReference type="NCBI Taxonomy" id="741276"/>
    <lineage>
        <taxon>Eukaryota</taxon>
        <taxon>Fungi</taxon>
        <taxon>Dikarya</taxon>
        <taxon>Basidiomycota</taxon>
        <taxon>Pucciniomycotina</taxon>
        <taxon>Microbotryomycetes</taxon>
        <taxon>Sporidiobolales</taxon>
        <taxon>Sporidiobolaceae</taxon>
        <taxon>Rhodotorula</taxon>
    </lineage>
</organism>
<dbReference type="EMBL" id="PJQD01000048">
    <property type="protein sequence ID" value="POY72665.1"/>
    <property type="molecule type" value="Genomic_DNA"/>
</dbReference>
<evidence type="ECO:0000313" key="2">
    <source>
        <dbReference type="Proteomes" id="UP000237144"/>
    </source>
</evidence>
<comment type="caution">
    <text evidence="1">The sequence shown here is derived from an EMBL/GenBank/DDBJ whole genome shotgun (WGS) entry which is preliminary data.</text>
</comment>
<protein>
    <recommendedName>
        <fullName evidence="3">Magnesium-dependent phosphatase-1</fullName>
    </recommendedName>
</protein>
<sequence>MTKAGPTKLAGDLPQMVVFDLDYTLWDAWCDTHVTPPLLRRNDDLNKVYDRHGQPLSFYRDVPEVLLNLHHSEVHVAAASRTHAPKVARQILSELLLPGSLRDSGRGDLLKARSSGGKETISAIQLFDSMEIYPGSKLSHFRELNKQTGIPFEQMVFFDDEARNREVAKLGVTFVLVGPEGVTRKLFESGLAAWRDGLSNRDGL</sequence>
<dbReference type="SFLD" id="SFLDG01129">
    <property type="entry name" value="C1.5:_HAD__Beta-PGM__Phosphata"/>
    <property type="match status" value="1"/>
</dbReference>
<name>A0A2S5B7D1_9BASI</name>
<dbReference type="SFLD" id="SFLDS00003">
    <property type="entry name" value="Haloacid_Dehalogenase"/>
    <property type="match status" value="1"/>
</dbReference>
<dbReference type="OrthoDB" id="2865258at2759"/>
<proteinExistence type="predicted"/>
<dbReference type="SUPFAM" id="SSF56784">
    <property type="entry name" value="HAD-like"/>
    <property type="match status" value="1"/>
</dbReference>
<dbReference type="InterPro" id="IPR036412">
    <property type="entry name" value="HAD-like_sf"/>
</dbReference>